<keyword evidence="4 7" id="KW-0812">Transmembrane</keyword>
<geneLocation type="plasmid" evidence="8">
    <name>plasmindB</name>
</geneLocation>
<protein>
    <submittedName>
        <fullName evidence="8">EscR/YscR/HrcR family type III secretion system export apparatus protein</fullName>
    </submittedName>
</protein>
<dbReference type="NCBIfam" id="NF009438">
    <property type="entry name" value="PRK12797.1"/>
    <property type="match status" value="1"/>
</dbReference>
<evidence type="ECO:0000256" key="5">
    <source>
        <dbReference type="ARBA" id="ARBA00022989"/>
    </source>
</evidence>
<evidence type="ECO:0000256" key="3">
    <source>
        <dbReference type="ARBA" id="ARBA00022475"/>
    </source>
</evidence>
<keyword evidence="8" id="KW-0614">Plasmid</keyword>
<dbReference type="PROSITE" id="PS01061">
    <property type="entry name" value="FLIP_2"/>
    <property type="match status" value="1"/>
</dbReference>
<dbReference type="NCBIfam" id="NF009437">
    <property type="entry name" value="PRK12796.1"/>
    <property type="match status" value="1"/>
</dbReference>
<dbReference type="EMBL" id="CP158294">
    <property type="protein sequence ID" value="XBV47567.1"/>
    <property type="molecule type" value="Genomic_DNA"/>
</dbReference>
<dbReference type="PANTHER" id="PTHR30587:SF2">
    <property type="entry name" value="SURFACE PRESENTATION OF ANTIGENS PROTEIN SPAP"/>
    <property type="match status" value="1"/>
</dbReference>
<feature type="transmembrane region" description="Helical" evidence="7">
    <location>
        <begin position="162"/>
        <end position="186"/>
    </location>
</feature>
<gene>
    <name evidence="8" type="ORF">AAF463_24930</name>
</gene>
<organism evidence="8">
    <name type="scientific">Pantoea sp. BJ2</name>
    <dbReference type="NCBI Taxonomy" id="3141322"/>
    <lineage>
        <taxon>Bacteria</taxon>
        <taxon>Pseudomonadati</taxon>
        <taxon>Pseudomonadota</taxon>
        <taxon>Gammaproteobacteria</taxon>
        <taxon>Enterobacterales</taxon>
        <taxon>Erwiniaceae</taxon>
        <taxon>Pantoea</taxon>
    </lineage>
</organism>
<keyword evidence="3 7" id="KW-1003">Cell membrane</keyword>
<comment type="subcellular location">
    <subcellularLocation>
        <location evidence="1">Cell membrane</location>
        <topology evidence="1">Multi-pass membrane protein</topology>
    </subcellularLocation>
</comment>
<dbReference type="Pfam" id="PF00813">
    <property type="entry name" value="FliP"/>
    <property type="match status" value="1"/>
</dbReference>
<feature type="transmembrane region" description="Helical" evidence="7">
    <location>
        <begin position="50"/>
        <end position="68"/>
    </location>
</feature>
<comment type="similarity">
    <text evidence="2 7">Belongs to the FliP/MopC/SpaP family.</text>
</comment>
<dbReference type="PANTHER" id="PTHR30587">
    <property type="entry name" value="FLAGELLAR BIOSYNTHETIC PROTEIN FLIP"/>
    <property type="match status" value="1"/>
</dbReference>
<evidence type="ECO:0000313" key="8">
    <source>
        <dbReference type="EMBL" id="XBV47567.1"/>
    </source>
</evidence>
<name>A0AAU7U4L4_9GAMM</name>
<dbReference type="RefSeq" id="WP_350262611.1">
    <property type="nucleotide sequence ID" value="NZ_CP158294.1"/>
</dbReference>
<dbReference type="GO" id="GO:0009306">
    <property type="term" value="P:protein secretion"/>
    <property type="evidence" value="ECO:0007669"/>
    <property type="project" value="UniProtKB-UniRule"/>
</dbReference>
<accession>A0AAU7U4L4</accession>
<evidence type="ECO:0000256" key="2">
    <source>
        <dbReference type="ARBA" id="ARBA00006257"/>
    </source>
</evidence>
<evidence type="ECO:0000256" key="1">
    <source>
        <dbReference type="ARBA" id="ARBA00004651"/>
    </source>
</evidence>
<dbReference type="InterPro" id="IPR005838">
    <property type="entry name" value="T3SS_IM_P"/>
</dbReference>
<evidence type="ECO:0000256" key="7">
    <source>
        <dbReference type="RuleBase" id="RU362070"/>
    </source>
</evidence>
<evidence type="ECO:0000256" key="4">
    <source>
        <dbReference type="ARBA" id="ARBA00022692"/>
    </source>
</evidence>
<feature type="transmembrane region" description="Helical" evidence="7">
    <location>
        <begin position="198"/>
        <end position="219"/>
    </location>
</feature>
<dbReference type="GO" id="GO:0005886">
    <property type="term" value="C:plasma membrane"/>
    <property type="evidence" value="ECO:0007669"/>
    <property type="project" value="UniProtKB-SubCell"/>
</dbReference>
<dbReference type="InterPro" id="IPR005773">
    <property type="entry name" value="T3SS_YscR-like"/>
</dbReference>
<dbReference type="PRINTS" id="PR01302">
    <property type="entry name" value="TYPE3IMPPROT"/>
</dbReference>
<dbReference type="NCBIfam" id="TIGR01102">
    <property type="entry name" value="yscR"/>
    <property type="match status" value="1"/>
</dbReference>
<proteinExistence type="inferred from homology"/>
<reference evidence="8" key="1">
    <citation type="submission" date="2024-06" db="EMBL/GenBank/DDBJ databases">
        <title>Multiomics insights into the TNT degradation mechanism by Pantoea sp. BJ2 isolated from an ammunition destruction site.</title>
        <authorList>
            <person name="Luo J."/>
        </authorList>
    </citation>
    <scope>NUCLEOTIDE SEQUENCE</scope>
    <source>
        <strain evidence="8">BJ2</strain>
        <plasmid evidence="8">plasmindB</plasmid>
    </source>
</reference>
<keyword evidence="5 7" id="KW-1133">Transmembrane helix</keyword>
<keyword evidence="6 7" id="KW-0472">Membrane</keyword>
<evidence type="ECO:0000256" key="6">
    <source>
        <dbReference type="ARBA" id="ARBA00023136"/>
    </source>
</evidence>
<dbReference type="AlphaFoldDB" id="A0AAU7U4L4"/>
<feature type="transmembrane region" description="Helical" evidence="7">
    <location>
        <begin position="7"/>
        <end position="30"/>
    </location>
</feature>
<dbReference type="PROSITE" id="PS01060">
    <property type="entry name" value="FLIP_1"/>
    <property type="match status" value="1"/>
</dbReference>
<sequence length="224" mass="24746">MENDISLIALLTISSLAPFLIAGGTCYIKFSIVFIMVRNAIGLQQIPSNMTLNGVAFLLAVFVMTPVFKDGFAYYKDNNLDLSKAEHIEDFVDNGFGAYKSYLKKYSDPDLSAFFEKAQQGRSRVIDADVTDEPVQTAEPSLFSLLPAYALSEIKDAFRIGFYIYLPFVVIDLLISSVLLTLGMMMMSPVTISVPVKLLLFVVMDGWGLISTGLIEQYLSLGSQ</sequence>